<dbReference type="AlphaFoldDB" id="A0A6P5ED27"/>
<reference evidence="3" key="2">
    <citation type="submission" date="2025-08" db="UniProtKB">
        <authorList>
            <consortium name="RefSeq"/>
        </authorList>
    </citation>
    <scope>IDENTIFICATION</scope>
    <source>
        <tissue evidence="3">Leaf</tissue>
    </source>
</reference>
<name>A0A6P5ED27_ANACO</name>
<dbReference type="GO" id="GO:0001042">
    <property type="term" value="F:RNA polymerase I core binding"/>
    <property type="evidence" value="ECO:0007669"/>
    <property type="project" value="TreeGrafter"/>
</dbReference>
<sequence length="631" mass="71895">MGAELMSNDMAEDGYISDSEAFDSVVQVLDAVRMAPSLVVQSDRDQYDALLSIVDPGKKMDSDKEALLVTALKALTGAVSKIDIIFHGSLLSNIFAMRIWNYGVDARNALLELITSLAAVPDKFLDGCLHMLVSNFLPPERLLEFESHPRFVVKKKEIHKQLHMALHYITDLVPLAPMKLKEVIDRSMPRCNDAKAKIVVFVECMLGVQTDDIGEFLGNLLMAKVVDLLTDLDVNITWEDILQEEQNKGIFDMELEDLEEDVDKDGKDGRKPLEDNNRAFKGNAFAEKLDGLMVVVCEHLKSRADDGRLFQEFGMLMDIFKRSVLKLHKSKFAQFIMFYACSLDPDDCGVKFADILTDVFVDKCEDPTSRMSAVSYLASYLARAKFISPPVVMRILKRLVDWCFDYCRFQNVQEKIINPKFHQVFYAGCQAMMYILCFRMRSIMDYPDLRSLLFHMPLGFVLSHALDPLKVCLPSIVQEFLRQAKAARLFNASVPSIYENSLESELSKAFGGTERLDMFFPFDPYLLKDSDRFVRPNFEFWSMVKTTYSNCNSEEDDEEFDDLDAPDFAENIGSYEDNNIGFESEDEDDLGYSMNKMSITPKPAFQFPMATDFQIPSRMPARIRPSVSPTW</sequence>
<dbReference type="InterPro" id="IPR016024">
    <property type="entry name" value="ARM-type_fold"/>
</dbReference>
<protein>
    <submittedName>
        <fullName evidence="3">RNA polymerase I-specific transcription initiation factor RRN3-like</fullName>
    </submittedName>
</protein>
<dbReference type="SUPFAM" id="SSF48371">
    <property type="entry name" value="ARM repeat"/>
    <property type="match status" value="1"/>
</dbReference>
<comment type="similarity">
    <text evidence="1">Belongs to the RRN3 family.</text>
</comment>
<dbReference type="PANTHER" id="PTHR12790">
    <property type="entry name" value="TRANSCRIPTION INITIATION FACTOR IA RRN3"/>
    <property type="match status" value="1"/>
</dbReference>
<keyword evidence="2" id="KW-1185">Reference proteome</keyword>
<evidence type="ECO:0000256" key="1">
    <source>
        <dbReference type="ARBA" id="ARBA00010098"/>
    </source>
</evidence>
<organism evidence="2 3">
    <name type="scientific">Ananas comosus</name>
    <name type="common">Pineapple</name>
    <name type="synonym">Ananas ananas</name>
    <dbReference type="NCBI Taxonomy" id="4615"/>
    <lineage>
        <taxon>Eukaryota</taxon>
        <taxon>Viridiplantae</taxon>
        <taxon>Streptophyta</taxon>
        <taxon>Embryophyta</taxon>
        <taxon>Tracheophyta</taxon>
        <taxon>Spermatophyta</taxon>
        <taxon>Magnoliopsida</taxon>
        <taxon>Liliopsida</taxon>
        <taxon>Poales</taxon>
        <taxon>Bromeliaceae</taxon>
        <taxon>Bromelioideae</taxon>
        <taxon>Ananas</taxon>
    </lineage>
</organism>
<dbReference type="GO" id="GO:0006361">
    <property type="term" value="P:transcription initiation at RNA polymerase I promoter"/>
    <property type="evidence" value="ECO:0007669"/>
    <property type="project" value="InterPro"/>
</dbReference>
<dbReference type="Proteomes" id="UP000515123">
    <property type="component" value="Unplaced"/>
</dbReference>
<dbReference type="GeneID" id="109704970"/>
<dbReference type="GO" id="GO:0001181">
    <property type="term" value="F:RNA polymerase I general transcription initiation factor activity"/>
    <property type="evidence" value="ECO:0007669"/>
    <property type="project" value="InterPro"/>
</dbReference>
<dbReference type="InterPro" id="IPR007991">
    <property type="entry name" value="RNA_pol_I_trans_ini_fac_RRN3"/>
</dbReference>
<dbReference type="GO" id="GO:0005634">
    <property type="term" value="C:nucleus"/>
    <property type="evidence" value="ECO:0007669"/>
    <property type="project" value="TreeGrafter"/>
</dbReference>
<dbReference type="Pfam" id="PF05327">
    <property type="entry name" value="RRN3"/>
    <property type="match status" value="1"/>
</dbReference>
<accession>A0A6P5ED27</accession>
<evidence type="ECO:0000313" key="2">
    <source>
        <dbReference type="Proteomes" id="UP000515123"/>
    </source>
</evidence>
<reference evidence="2" key="1">
    <citation type="journal article" date="2015" name="Nat. Genet.">
        <title>The pineapple genome and the evolution of CAM photosynthesis.</title>
        <authorList>
            <person name="Ming R."/>
            <person name="VanBuren R."/>
            <person name="Wai C.M."/>
            <person name="Tang H."/>
            <person name="Schatz M.C."/>
            <person name="Bowers J.E."/>
            <person name="Lyons E."/>
            <person name="Wang M.L."/>
            <person name="Chen J."/>
            <person name="Biggers E."/>
            <person name="Zhang J."/>
            <person name="Huang L."/>
            <person name="Zhang L."/>
            <person name="Miao W."/>
            <person name="Zhang J."/>
            <person name="Ye Z."/>
            <person name="Miao C."/>
            <person name="Lin Z."/>
            <person name="Wang H."/>
            <person name="Zhou H."/>
            <person name="Yim W.C."/>
            <person name="Priest H.D."/>
            <person name="Zheng C."/>
            <person name="Woodhouse M."/>
            <person name="Edger P.P."/>
            <person name="Guyot R."/>
            <person name="Guo H.B."/>
            <person name="Guo H."/>
            <person name="Zheng G."/>
            <person name="Singh R."/>
            <person name="Sharma A."/>
            <person name="Min X."/>
            <person name="Zheng Y."/>
            <person name="Lee H."/>
            <person name="Gurtowski J."/>
            <person name="Sedlazeck F.J."/>
            <person name="Harkess A."/>
            <person name="McKain M.R."/>
            <person name="Liao Z."/>
            <person name="Fang J."/>
            <person name="Liu J."/>
            <person name="Zhang X."/>
            <person name="Zhang Q."/>
            <person name="Hu W."/>
            <person name="Qin Y."/>
            <person name="Wang K."/>
            <person name="Chen L.Y."/>
            <person name="Shirley N."/>
            <person name="Lin Y.R."/>
            <person name="Liu L.Y."/>
            <person name="Hernandez A.G."/>
            <person name="Wright C.L."/>
            <person name="Bulone V."/>
            <person name="Tuskan G.A."/>
            <person name="Heath K."/>
            <person name="Zee F."/>
            <person name="Moore P.H."/>
            <person name="Sunkar R."/>
            <person name="Leebens-Mack J.H."/>
            <person name="Mockler T."/>
            <person name="Bennetzen J.L."/>
            <person name="Freeling M."/>
            <person name="Sankoff D."/>
            <person name="Paterson A.H."/>
            <person name="Zhu X."/>
            <person name="Yang X."/>
            <person name="Smith J.A."/>
            <person name="Cushman J.C."/>
            <person name="Paull R.E."/>
            <person name="Yu Q."/>
        </authorList>
    </citation>
    <scope>NUCLEOTIDE SEQUENCE [LARGE SCALE GENOMIC DNA]</scope>
    <source>
        <strain evidence="2">cv. F153</strain>
    </source>
</reference>
<dbReference type="OrthoDB" id="26970at2759"/>
<proteinExistence type="inferred from homology"/>
<dbReference type="RefSeq" id="XP_020081319.1">
    <property type="nucleotide sequence ID" value="XM_020225730.1"/>
</dbReference>
<evidence type="ECO:0000313" key="3">
    <source>
        <dbReference type="RefSeq" id="XP_020081319.1"/>
    </source>
</evidence>
<gene>
    <name evidence="3" type="primary">LOC109704970</name>
</gene>
<dbReference type="PANTHER" id="PTHR12790:SF0">
    <property type="entry name" value="RNA POLYMERASE I-SPECIFIC TRANSCRIPTION INITIATION FACTOR RRN3-RELATED"/>
    <property type="match status" value="1"/>
</dbReference>